<dbReference type="SUPFAM" id="SSF55326">
    <property type="entry name" value="PurM N-terminal domain-like"/>
    <property type="match status" value="2"/>
</dbReference>
<keyword evidence="7" id="KW-0460">Magnesium</keyword>
<protein>
    <submittedName>
        <fullName evidence="11">Unannotated protein</fullName>
    </submittedName>
</protein>
<dbReference type="GO" id="GO:0006189">
    <property type="term" value="P:'de novo' IMP biosynthetic process"/>
    <property type="evidence" value="ECO:0007669"/>
    <property type="project" value="InterPro"/>
</dbReference>
<dbReference type="InterPro" id="IPR010074">
    <property type="entry name" value="PRibForGlyAmidine_synth_PurL"/>
</dbReference>
<dbReference type="AlphaFoldDB" id="A0A6J7BB45"/>
<keyword evidence="5" id="KW-0658">Purine biosynthesis</keyword>
<dbReference type="GO" id="GO:0004642">
    <property type="term" value="F:phosphoribosylformylglycinamidine synthase activity"/>
    <property type="evidence" value="ECO:0007669"/>
    <property type="project" value="InterPro"/>
</dbReference>
<feature type="domain" description="PurM-like C-terminal" evidence="9">
    <location>
        <begin position="585"/>
        <end position="716"/>
    </location>
</feature>
<dbReference type="Gene3D" id="3.90.650.10">
    <property type="entry name" value="PurM-like C-terminal domain"/>
    <property type="match status" value="2"/>
</dbReference>
<dbReference type="PANTHER" id="PTHR43555:SF1">
    <property type="entry name" value="PHOSPHORIBOSYLFORMYLGLYCINAMIDINE SYNTHASE SUBUNIT PURL"/>
    <property type="match status" value="1"/>
</dbReference>
<keyword evidence="4" id="KW-0547">Nucleotide-binding</keyword>
<evidence type="ECO:0000313" key="11">
    <source>
        <dbReference type="EMBL" id="CAB4842454.1"/>
    </source>
</evidence>
<evidence type="ECO:0000256" key="2">
    <source>
        <dbReference type="ARBA" id="ARBA00022598"/>
    </source>
</evidence>
<evidence type="ECO:0000259" key="8">
    <source>
        <dbReference type="Pfam" id="PF00586"/>
    </source>
</evidence>
<dbReference type="HAMAP" id="MF_00420">
    <property type="entry name" value="PurL_2"/>
    <property type="match status" value="1"/>
</dbReference>
<dbReference type="SUPFAM" id="SSF56042">
    <property type="entry name" value="PurM C-terminal domain-like"/>
    <property type="match status" value="2"/>
</dbReference>
<accession>A0A6J7BB45</accession>
<proteinExistence type="inferred from homology"/>
<evidence type="ECO:0000259" key="10">
    <source>
        <dbReference type="Pfam" id="PF18072"/>
    </source>
</evidence>
<dbReference type="Pfam" id="PF00586">
    <property type="entry name" value="AIRS"/>
    <property type="match status" value="2"/>
</dbReference>
<dbReference type="InterPro" id="IPR010918">
    <property type="entry name" value="PurM-like_C_dom"/>
</dbReference>
<dbReference type="Pfam" id="PF18072">
    <property type="entry name" value="FGAR-AT_linker"/>
    <property type="match status" value="1"/>
</dbReference>
<dbReference type="InterPro" id="IPR041609">
    <property type="entry name" value="PurL_linker"/>
</dbReference>
<evidence type="ECO:0000256" key="5">
    <source>
        <dbReference type="ARBA" id="ARBA00022755"/>
    </source>
</evidence>
<dbReference type="Gene3D" id="3.30.1330.10">
    <property type="entry name" value="PurM-like, N-terminal domain"/>
    <property type="match status" value="2"/>
</dbReference>
<evidence type="ECO:0000256" key="1">
    <source>
        <dbReference type="ARBA" id="ARBA00022490"/>
    </source>
</evidence>
<dbReference type="PANTHER" id="PTHR43555">
    <property type="entry name" value="PHOSPHORIBOSYLFORMYLGLYCINAMIDINE SYNTHASE SUBUNIT PURL"/>
    <property type="match status" value="1"/>
</dbReference>
<evidence type="ECO:0000256" key="3">
    <source>
        <dbReference type="ARBA" id="ARBA00022723"/>
    </source>
</evidence>
<dbReference type="NCBIfam" id="NF002290">
    <property type="entry name" value="PRK01213.1"/>
    <property type="match status" value="1"/>
</dbReference>
<feature type="domain" description="PurM-like N-terminal" evidence="8">
    <location>
        <begin position="452"/>
        <end position="571"/>
    </location>
</feature>
<evidence type="ECO:0000256" key="4">
    <source>
        <dbReference type="ARBA" id="ARBA00022741"/>
    </source>
</evidence>
<dbReference type="PIRSF" id="PIRSF001587">
    <property type="entry name" value="FGAM_synthase_II"/>
    <property type="match status" value="1"/>
</dbReference>
<keyword evidence="2" id="KW-0436">Ligase</keyword>
<name>A0A6J7BB45_9ZZZZ</name>
<dbReference type="InterPro" id="IPR016188">
    <property type="entry name" value="PurM-like_N"/>
</dbReference>
<reference evidence="11" key="1">
    <citation type="submission" date="2020-05" db="EMBL/GenBank/DDBJ databases">
        <authorList>
            <person name="Chiriac C."/>
            <person name="Salcher M."/>
            <person name="Ghai R."/>
            <person name="Kavagutti S V."/>
        </authorList>
    </citation>
    <scope>NUCLEOTIDE SEQUENCE</scope>
</reference>
<sequence length="743" mass="78749">MSLDTVATAQANPDATQPFAELGLKPDEYARIKEILGRRPTSSELAMYSVMWSEHCSYKSSKVHLKQFGEKAVKTDALLVGIGENAGVVDVGQGYAVTFKIESHNHPSFIEPYQGAATGVGGIVRDILTMGARPIAVMDPLRFGPADAPDTRRVLPGIVAGVGGYGNCLGLPNIGGEVVFDETYLGNPLVNALCVGVMKHSDIKLAKAAGAGNLVVLYGAKTGGDGIGGVSVLASETFESKGPAKRPAVQVGDPFVEKVLIECSLEIFAEDLVVGIQDLGGAGLSCATSELASGGSGGMTVQLDKVPLRDPSLSPEEILMSESQERMCAIVEPSKIARFLEICEKWDVTVTVIGEVTDGNHLEITWNGELIVDVPPRTVAHDGPVYNRPLAQPAYIDAVAKQVINLPIPSTADEIKETVLKLAATPNLADKSWVTDQYDRYVQGNSIQSQPDDSGMVRIDEKTHLGVAVATDANANWSYLNPYEGAKLALAEASRNIATAGAKPLAVTNCLNFGSPEDPGVMWQFAETVRGLADGCLEMGLPVTGGNVSFYNQTGSVAILPTPVIGVLGVIDDVRTRTPMSFDRAGLDLYLLGETQNDLAGSEWAYMHNQRGGVAPTADLQREMRLIELLVAGRTKKIFTAAHDLSQGGLAATLTEMVLRYNTGAIVQLEDVGISLLSETPGRVVVAIEPAQTQALSKEAADQKITLIKIGTTGGDSLVINDAKISLTELRTAHTETFVKLFG</sequence>
<keyword evidence="1" id="KW-0963">Cytoplasm</keyword>
<dbReference type="CDD" id="cd02203">
    <property type="entry name" value="PurL_repeat1"/>
    <property type="match status" value="1"/>
</dbReference>
<evidence type="ECO:0000256" key="6">
    <source>
        <dbReference type="ARBA" id="ARBA00022840"/>
    </source>
</evidence>
<dbReference type="GO" id="GO:0005524">
    <property type="term" value="F:ATP binding"/>
    <property type="evidence" value="ECO:0007669"/>
    <property type="project" value="UniProtKB-KW"/>
</dbReference>
<dbReference type="FunFam" id="3.30.1330.10:FF:000004">
    <property type="entry name" value="Phosphoribosylformylglycinamidine synthase subunit PurL"/>
    <property type="match status" value="1"/>
</dbReference>
<evidence type="ECO:0000256" key="7">
    <source>
        <dbReference type="ARBA" id="ARBA00022842"/>
    </source>
</evidence>
<dbReference type="InterPro" id="IPR036921">
    <property type="entry name" value="PurM-like_N_sf"/>
</dbReference>
<keyword evidence="6" id="KW-0067">ATP-binding</keyword>
<feature type="domain" description="Phosphoribosylformylglycinamidine synthase linker" evidence="10">
    <location>
        <begin position="20"/>
        <end position="59"/>
    </location>
</feature>
<evidence type="ECO:0000259" key="9">
    <source>
        <dbReference type="Pfam" id="PF02769"/>
    </source>
</evidence>
<keyword evidence="3" id="KW-0479">Metal-binding</keyword>
<dbReference type="GO" id="GO:0046872">
    <property type="term" value="F:metal ion binding"/>
    <property type="evidence" value="ECO:0007669"/>
    <property type="project" value="UniProtKB-KW"/>
</dbReference>
<dbReference type="InterPro" id="IPR036676">
    <property type="entry name" value="PurM-like_C_sf"/>
</dbReference>
<gene>
    <name evidence="11" type="ORF">UFOPK3243_00625</name>
</gene>
<dbReference type="NCBIfam" id="TIGR01736">
    <property type="entry name" value="FGAM_synth_II"/>
    <property type="match status" value="1"/>
</dbReference>
<feature type="domain" description="PurM-like N-terminal" evidence="8">
    <location>
        <begin position="83"/>
        <end position="198"/>
    </location>
</feature>
<dbReference type="CDD" id="cd02204">
    <property type="entry name" value="PurL_repeat2"/>
    <property type="match status" value="1"/>
</dbReference>
<organism evidence="11">
    <name type="scientific">freshwater metagenome</name>
    <dbReference type="NCBI Taxonomy" id="449393"/>
    <lineage>
        <taxon>unclassified sequences</taxon>
        <taxon>metagenomes</taxon>
        <taxon>ecological metagenomes</taxon>
    </lineage>
</organism>
<dbReference type="EMBL" id="CAFAZZ010000051">
    <property type="protein sequence ID" value="CAB4842454.1"/>
    <property type="molecule type" value="Genomic_DNA"/>
</dbReference>
<feature type="domain" description="PurM-like C-terminal" evidence="9">
    <location>
        <begin position="211"/>
        <end position="366"/>
    </location>
</feature>
<dbReference type="Pfam" id="PF02769">
    <property type="entry name" value="AIRS_C"/>
    <property type="match status" value="2"/>
</dbReference>